<evidence type="ECO:0000313" key="2">
    <source>
        <dbReference type="Proteomes" id="UP000570517"/>
    </source>
</evidence>
<dbReference type="AlphaFoldDB" id="A0A850PUA7"/>
<dbReference type="EMBL" id="JABFYL010000032">
    <property type="protein sequence ID" value="NVN51155.1"/>
    <property type="molecule type" value="Genomic_DNA"/>
</dbReference>
<dbReference type="RefSeq" id="WP_306172925.1">
    <property type="nucleotide sequence ID" value="NZ_JABFYL010000032.1"/>
</dbReference>
<organism evidence="1 2">
    <name type="scientific">Mycolicibacterium hippocampi</name>
    <dbReference type="NCBI Taxonomy" id="659824"/>
    <lineage>
        <taxon>Bacteria</taxon>
        <taxon>Bacillati</taxon>
        <taxon>Actinomycetota</taxon>
        <taxon>Actinomycetes</taxon>
        <taxon>Mycobacteriales</taxon>
        <taxon>Mycobacteriaceae</taxon>
        <taxon>Mycolicibacterium</taxon>
    </lineage>
</organism>
<accession>A0A850PUA7</accession>
<dbReference type="InterPro" id="IPR032710">
    <property type="entry name" value="NTF2-like_dom_sf"/>
</dbReference>
<dbReference type="Proteomes" id="UP000570517">
    <property type="component" value="Unassembled WGS sequence"/>
</dbReference>
<sequence>MVVMPEQGGFTPTAADVEGVLAWFERYDAMAVAKDVEGMADQAMFPLNEVTDGRADPCDRDHFVAQMTEQLSGSGDFTMESIRTPHFLNQNLVFVITDATIAGADFAQHVRYGDLLVKSEGGWKFQTMVQGGWGDYGSAGSADDPHSVA</sequence>
<protein>
    <recommendedName>
        <fullName evidence="3">Nuclear transport factor 2 family protein</fullName>
    </recommendedName>
</protein>
<evidence type="ECO:0008006" key="3">
    <source>
        <dbReference type="Google" id="ProtNLM"/>
    </source>
</evidence>
<reference evidence="1 2" key="1">
    <citation type="submission" date="2020-05" db="EMBL/GenBank/DDBJ databases">
        <title>Draft genome sequence of Mycobacterium hippocampi DL, isolated from European seabass, Dicentrarchus labrax, reared in fish farms.</title>
        <authorList>
            <person name="Stathopoulou P."/>
            <person name="Asimakis E."/>
            <person name="Tzokas K."/>
            <person name="Batargias C."/>
            <person name="Tsiamis G."/>
        </authorList>
    </citation>
    <scope>NUCLEOTIDE SEQUENCE [LARGE SCALE GENOMIC DNA]</scope>
    <source>
        <strain evidence="1 2">DL</strain>
    </source>
</reference>
<name>A0A850PUA7_9MYCO</name>
<proteinExistence type="predicted"/>
<gene>
    <name evidence="1" type="ORF">HLY00_1192</name>
</gene>
<dbReference type="SUPFAM" id="SSF54427">
    <property type="entry name" value="NTF2-like"/>
    <property type="match status" value="1"/>
</dbReference>
<comment type="caution">
    <text evidence="1">The sequence shown here is derived from an EMBL/GenBank/DDBJ whole genome shotgun (WGS) entry which is preliminary data.</text>
</comment>
<evidence type="ECO:0000313" key="1">
    <source>
        <dbReference type="EMBL" id="NVN51155.1"/>
    </source>
</evidence>
<keyword evidence="2" id="KW-1185">Reference proteome</keyword>